<evidence type="ECO:0000313" key="2">
    <source>
        <dbReference type="Proteomes" id="UP000031670"/>
    </source>
</evidence>
<dbReference type="Proteomes" id="UP000031670">
    <property type="component" value="Unassembled WGS sequence"/>
</dbReference>
<proteinExistence type="predicted"/>
<dbReference type="AlphaFoldDB" id="A0A0B8PCW3"/>
<evidence type="ECO:0000313" key="1">
    <source>
        <dbReference type="EMBL" id="GAM61003.1"/>
    </source>
</evidence>
<sequence length="54" mass="6612">MRCDGEWLEIPRYASDYSRANKSKYTQEYNEVLSKINQLQQTTDLRDLTRQWIR</sequence>
<protein>
    <submittedName>
        <fullName evidence="1">Uncharacterized protein</fullName>
    </submittedName>
</protein>
<organism evidence="1 2">
    <name type="scientific">Vibrio ishigakensis</name>
    <dbReference type="NCBI Taxonomy" id="1481914"/>
    <lineage>
        <taxon>Bacteria</taxon>
        <taxon>Pseudomonadati</taxon>
        <taxon>Pseudomonadota</taxon>
        <taxon>Gammaproteobacteria</taxon>
        <taxon>Vibrionales</taxon>
        <taxon>Vibrionaceae</taxon>
        <taxon>Vibrio</taxon>
    </lineage>
</organism>
<dbReference type="EMBL" id="BBSA01000002">
    <property type="protein sequence ID" value="GAM61003.1"/>
    <property type="molecule type" value="Genomic_DNA"/>
</dbReference>
<reference evidence="1 2" key="1">
    <citation type="submission" date="2015-01" db="EMBL/GenBank/DDBJ databases">
        <title>Vibrio sp. C5 JCM 19232 whole genome shotgun sequence.</title>
        <authorList>
            <person name="Sawabe T."/>
            <person name="Meirelles P."/>
            <person name="Feng G."/>
            <person name="Sayaka M."/>
            <person name="Hattori M."/>
            <person name="Ohkuma M."/>
        </authorList>
    </citation>
    <scope>NUCLEOTIDE SEQUENCE [LARGE SCALE GENOMIC DNA]</scope>
    <source>
        <strain evidence="1 2">JCM19232</strain>
    </source>
</reference>
<name>A0A0B8PCW3_9VIBR</name>
<accession>A0A0B8PCW3</accession>
<comment type="caution">
    <text evidence="1">The sequence shown here is derived from an EMBL/GenBank/DDBJ whole genome shotgun (WGS) entry which is preliminary data.</text>
</comment>
<reference evidence="1 2" key="2">
    <citation type="submission" date="2015-01" db="EMBL/GenBank/DDBJ databases">
        <authorList>
            <consortium name="NBRP consortium"/>
            <person name="Sawabe T."/>
            <person name="Meirelles P."/>
            <person name="Feng G."/>
            <person name="Sayaka M."/>
            <person name="Hattori M."/>
            <person name="Ohkuma M."/>
        </authorList>
    </citation>
    <scope>NUCLEOTIDE SEQUENCE [LARGE SCALE GENOMIC DNA]</scope>
    <source>
        <strain evidence="1 2">JCM19232</strain>
    </source>
</reference>
<gene>
    <name evidence="1" type="ORF">JCM19232_3945</name>
</gene>